<gene>
    <name evidence="9" type="ORF">FN976_27865</name>
</gene>
<evidence type="ECO:0000256" key="4">
    <source>
        <dbReference type="ARBA" id="ARBA00022833"/>
    </source>
</evidence>
<dbReference type="SUPFAM" id="SSF81901">
    <property type="entry name" value="HCP-like"/>
    <property type="match status" value="1"/>
</dbReference>
<dbReference type="InterPro" id="IPR006597">
    <property type="entry name" value="Sel1-like"/>
</dbReference>
<organism evidence="9 10">
    <name type="scientific">Caenimonas sedimenti</name>
    <dbReference type="NCBI Taxonomy" id="2596921"/>
    <lineage>
        <taxon>Bacteria</taxon>
        <taxon>Pseudomonadati</taxon>
        <taxon>Pseudomonadota</taxon>
        <taxon>Betaproteobacteria</taxon>
        <taxon>Burkholderiales</taxon>
        <taxon>Comamonadaceae</taxon>
        <taxon>Caenimonas</taxon>
    </lineage>
</organism>
<keyword evidence="10" id="KW-1185">Reference proteome</keyword>
<dbReference type="Gene3D" id="1.25.40.10">
    <property type="entry name" value="Tetratricopeptide repeat domain"/>
    <property type="match status" value="1"/>
</dbReference>
<evidence type="ECO:0000256" key="2">
    <source>
        <dbReference type="ARBA" id="ARBA00022723"/>
    </source>
</evidence>
<keyword evidence="5 6" id="KW-0482">Metalloprotease</keyword>
<feature type="signal peptide" evidence="7">
    <location>
        <begin position="1"/>
        <end position="19"/>
    </location>
</feature>
<dbReference type="GO" id="GO:0046872">
    <property type="term" value="F:metal ion binding"/>
    <property type="evidence" value="ECO:0007669"/>
    <property type="project" value="UniProtKB-KW"/>
</dbReference>
<dbReference type="PANTHER" id="PTHR22726:SF24">
    <property type="entry name" value="M48 FAMILY METALLOPEPTIDASE"/>
    <property type="match status" value="1"/>
</dbReference>
<evidence type="ECO:0000256" key="1">
    <source>
        <dbReference type="ARBA" id="ARBA00022670"/>
    </source>
</evidence>
<dbReference type="GO" id="GO:0051603">
    <property type="term" value="P:proteolysis involved in protein catabolic process"/>
    <property type="evidence" value="ECO:0007669"/>
    <property type="project" value="TreeGrafter"/>
</dbReference>
<dbReference type="GO" id="GO:0004222">
    <property type="term" value="F:metalloendopeptidase activity"/>
    <property type="evidence" value="ECO:0007669"/>
    <property type="project" value="InterPro"/>
</dbReference>
<accession>A0A562ZER3</accession>
<comment type="cofactor">
    <cofactor evidence="6">
        <name>Zn(2+)</name>
        <dbReference type="ChEBI" id="CHEBI:29105"/>
    </cofactor>
    <text evidence="6">Binds 1 zinc ion per subunit.</text>
</comment>
<comment type="similarity">
    <text evidence="6">Belongs to the peptidase M48 family.</text>
</comment>
<evidence type="ECO:0000259" key="8">
    <source>
        <dbReference type="Pfam" id="PF01435"/>
    </source>
</evidence>
<reference evidence="9 10" key="1">
    <citation type="submission" date="2019-07" db="EMBL/GenBank/DDBJ databases">
        <title>Caenimonas sedimenti sp. nov., isolated from activated sludge.</title>
        <authorList>
            <person name="Xu J."/>
        </authorList>
    </citation>
    <scope>NUCLEOTIDE SEQUENCE [LARGE SCALE GENOMIC DNA]</scope>
    <source>
        <strain evidence="9 10">HX-9-20</strain>
    </source>
</reference>
<evidence type="ECO:0000256" key="3">
    <source>
        <dbReference type="ARBA" id="ARBA00022801"/>
    </source>
</evidence>
<dbReference type="InterPro" id="IPR051156">
    <property type="entry name" value="Mito/Outer_Membr_Metalloprot"/>
</dbReference>
<comment type="caution">
    <text evidence="9">The sequence shown here is derived from an EMBL/GenBank/DDBJ whole genome shotgun (WGS) entry which is preliminary data.</text>
</comment>
<dbReference type="EMBL" id="VOBQ01000030">
    <property type="protein sequence ID" value="TWO64921.1"/>
    <property type="molecule type" value="Genomic_DNA"/>
</dbReference>
<dbReference type="Proteomes" id="UP000318199">
    <property type="component" value="Unassembled WGS sequence"/>
</dbReference>
<feature type="chain" id="PRO_5021776962" evidence="7">
    <location>
        <begin position="20"/>
        <end position="432"/>
    </location>
</feature>
<keyword evidence="7" id="KW-0732">Signal</keyword>
<evidence type="ECO:0000256" key="7">
    <source>
        <dbReference type="SAM" id="SignalP"/>
    </source>
</evidence>
<keyword evidence="4 6" id="KW-0862">Zinc</keyword>
<keyword evidence="3 6" id="KW-0378">Hydrolase</keyword>
<dbReference type="InterPro" id="IPR011990">
    <property type="entry name" value="TPR-like_helical_dom_sf"/>
</dbReference>
<dbReference type="GO" id="GO:0016020">
    <property type="term" value="C:membrane"/>
    <property type="evidence" value="ECO:0007669"/>
    <property type="project" value="TreeGrafter"/>
</dbReference>
<dbReference type="OrthoDB" id="5365194at2"/>
<name>A0A562ZER3_9BURK</name>
<keyword evidence="1 6" id="KW-0645">Protease</keyword>
<evidence type="ECO:0000313" key="10">
    <source>
        <dbReference type="Proteomes" id="UP000318199"/>
    </source>
</evidence>
<feature type="domain" description="Peptidase M48" evidence="8">
    <location>
        <begin position="56"/>
        <end position="241"/>
    </location>
</feature>
<evidence type="ECO:0000256" key="6">
    <source>
        <dbReference type="RuleBase" id="RU003983"/>
    </source>
</evidence>
<evidence type="ECO:0000256" key="5">
    <source>
        <dbReference type="ARBA" id="ARBA00023049"/>
    </source>
</evidence>
<proteinExistence type="inferred from homology"/>
<protein>
    <submittedName>
        <fullName evidence="9">M48 family metalloprotease</fullName>
    </submittedName>
</protein>
<sequence length="432" mass="45384">MRLRALLLGVLLVAGSVHAQSWPAAAMLRETNSGTIALRTASGYTVGEVSRDQVQRTADVLERLAKVYGMETPHLYVTAAHAPNASASLRDGKPAIGITTGMLRIAGERDEYLAAVLGHELGHLHAGHGLAGRERSQIVTTFGVLVGAVVDIGLGLRGYYTGGAGAELGGLGANVVNAKFSRDQEHEADRLGTEAMAKAGYDPALAIGFWRQVAGTVSTGEGYWLNTHPPHAEREAELTARARELAPVFAQNRPKEEVTTSGVRETVILGTPLAPATEMQASAAISMLAPAAPVPAPAPRVRVTIPNADAEALGRQALQHLVGGNGQPRDHAKARAFGERATQAGDPVGKAVYGTVLREGLAGPANPVLGFQLLQEAAEYNVPWAHYQLGMAYRLGLGVAADRARALQHLSAAAPTIVEAQDLLSRIRAEAR</sequence>
<dbReference type="AlphaFoldDB" id="A0A562ZER3"/>
<dbReference type="InterPro" id="IPR001915">
    <property type="entry name" value="Peptidase_M48"/>
</dbReference>
<dbReference type="SMART" id="SM00671">
    <property type="entry name" value="SEL1"/>
    <property type="match status" value="3"/>
</dbReference>
<keyword evidence="2" id="KW-0479">Metal-binding</keyword>
<dbReference type="Pfam" id="PF08238">
    <property type="entry name" value="Sel1"/>
    <property type="match status" value="3"/>
</dbReference>
<dbReference type="Gene3D" id="3.30.2010.10">
    <property type="entry name" value="Metalloproteases ('zincins'), catalytic domain"/>
    <property type="match status" value="1"/>
</dbReference>
<dbReference type="PANTHER" id="PTHR22726">
    <property type="entry name" value="METALLOENDOPEPTIDASE OMA1"/>
    <property type="match status" value="1"/>
</dbReference>
<evidence type="ECO:0000313" key="9">
    <source>
        <dbReference type="EMBL" id="TWO64921.1"/>
    </source>
</evidence>
<dbReference type="Pfam" id="PF01435">
    <property type="entry name" value="Peptidase_M48"/>
    <property type="match status" value="1"/>
</dbReference>